<dbReference type="CDD" id="cd10955">
    <property type="entry name" value="CE4_BH0857_like"/>
    <property type="match status" value="1"/>
</dbReference>
<accession>A0A7W7Y3L7</accession>
<comment type="caution">
    <text evidence="3">The sequence shown here is derived from an EMBL/GenBank/DDBJ whole genome shotgun (WGS) entry which is preliminary data.</text>
</comment>
<evidence type="ECO:0000313" key="4">
    <source>
        <dbReference type="Proteomes" id="UP000528322"/>
    </source>
</evidence>
<dbReference type="EMBL" id="JACHID010000002">
    <property type="protein sequence ID" value="MBB5021192.1"/>
    <property type="molecule type" value="Genomic_DNA"/>
</dbReference>
<evidence type="ECO:0000256" key="1">
    <source>
        <dbReference type="SAM" id="SignalP"/>
    </source>
</evidence>
<dbReference type="GO" id="GO:0016810">
    <property type="term" value="F:hydrolase activity, acting on carbon-nitrogen (but not peptide) bonds"/>
    <property type="evidence" value="ECO:0007669"/>
    <property type="project" value="InterPro"/>
</dbReference>
<name>A0A7W7Y3L7_9BACT</name>
<reference evidence="3 4" key="1">
    <citation type="submission" date="2020-08" db="EMBL/GenBank/DDBJ databases">
        <title>Genomic Encyclopedia of Type Strains, Phase IV (KMG-IV): sequencing the most valuable type-strain genomes for metagenomic binning, comparative biology and taxonomic classification.</title>
        <authorList>
            <person name="Goeker M."/>
        </authorList>
    </citation>
    <scope>NUCLEOTIDE SEQUENCE [LARGE SCALE GENOMIC DNA]</scope>
    <source>
        <strain evidence="3 4">DSM 22071</strain>
    </source>
</reference>
<dbReference type="SUPFAM" id="SSF88713">
    <property type="entry name" value="Glycoside hydrolase/deacetylase"/>
    <property type="match status" value="1"/>
</dbReference>
<proteinExistence type="predicted"/>
<dbReference type="InterPro" id="IPR011330">
    <property type="entry name" value="Glyco_hydro/deAcase_b/a-brl"/>
</dbReference>
<evidence type="ECO:0000313" key="3">
    <source>
        <dbReference type="EMBL" id="MBB5021192.1"/>
    </source>
</evidence>
<dbReference type="Gene3D" id="3.20.20.370">
    <property type="entry name" value="Glycoside hydrolase/deacetylase"/>
    <property type="match status" value="1"/>
</dbReference>
<dbReference type="PANTHER" id="PTHR10587">
    <property type="entry name" value="GLYCOSYL TRANSFERASE-RELATED"/>
    <property type="match status" value="1"/>
</dbReference>
<keyword evidence="1" id="KW-0732">Signal</keyword>
<sequence>MKMAFFYRKWFGLLVLAILLHLPAAATESKRPAAELLREQVLQQQWPKPLQWGTRVQGVGWRLDTDDKVVALTFDACGGTGGNGYDRELMEFLMARQIPATLFLNQRWMTANPAITRKLADQPHFLLANHGTTHRPLSLQGRRAWGIEGTSSVEEVVEEVMGNHQSLLSHTPKAATFFRSGTAYYDEVAVTIVNQLGYEAVGFDIIGDGGARYSAKQVRKAILQARPGSIVLLHMNQPSSQTAQGVMEAIPILQKKGFRFVTLEDYPLEHQ</sequence>
<dbReference type="Proteomes" id="UP000528322">
    <property type="component" value="Unassembled WGS sequence"/>
</dbReference>
<organism evidence="3 4">
    <name type="scientific">Desulfurispira natronophila</name>
    <dbReference type="NCBI Taxonomy" id="682562"/>
    <lineage>
        <taxon>Bacteria</taxon>
        <taxon>Pseudomonadati</taxon>
        <taxon>Chrysiogenota</taxon>
        <taxon>Chrysiogenia</taxon>
        <taxon>Chrysiogenales</taxon>
        <taxon>Chrysiogenaceae</taxon>
        <taxon>Desulfurispira</taxon>
    </lineage>
</organism>
<dbReference type="InterPro" id="IPR050248">
    <property type="entry name" value="Polysacc_deacetylase_ArnD"/>
</dbReference>
<dbReference type="RefSeq" id="WP_183729436.1">
    <property type="nucleotide sequence ID" value="NZ_JACHID010000002.1"/>
</dbReference>
<evidence type="ECO:0000259" key="2">
    <source>
        <dbReference type="PROSITE" id="PS51677"/>
    </source>
</evidence>
<dbReference type="Pfam" id="PF01522">
    <property type="entry name" value="Polysacc_deac_1"/>
    <property type="match status" value="1"/>
</dbReference>
<dbReference type="InterPro" id="IPR002509">
    <property type="entry name" value="NODB_dom"/>
</dbReference>
<protein>
    <submittedName>
        <fullName evidence="3">Peptidoglycan/xylan/chitin deacetylase (PgdA/CDA1 family)</fullName>
    </submittedName>
</protein>
<feature type="signal peptide" evidence="1">
    <location>
        <begin position="1"/>
        <end position="26"/>
    </location>
</feature>
<gene>
    <name evidence="3" type="ORF">HNR37_000498</name>
</gene>
<feature type="chain" id="PRO_5031077031" evidence="1">
    <location>
        <begin position="27"/>
        <end position="271"/>
    </location>
</feature>
<keyword evidence="4" id="KW-1185">Reference proteome</keyword>
<dbReference type="GO" id="GO:0005975">
    <property type="term" value="P:carbohydrate metabolic process"/>
    <property type="evidence" value="ECO:0007669"/>
    <property type="project" value="InterPro"/>
</dbReference>
<dbReference type="AlphaFoldDB" id="A0A7W7Y3L7"/>
<feature type="domain" description="NodB homology" evidence="2">
    <location>
        <begin position="68"/>
        <end position="261"/>
    </location>
</feature>
<dbReference type="PANTHER" id="PTHR10587:SF134">
    <property type="entry name" value="SECRETED PROTEIN"/>
    <property type="match status" value="1"/>
</dbReference>
<dbReference type="PROSITE" id="PS51677">
    <property type="entry name" value="NODB"/>
    <property type="match status" value="1"/>
</dbReference>